<keyword evidence="9" id="KW-0963">Cytoplasm</keyword>
<feature type="domain" description="Radical SAM core" evidence="10">
    <location>
        <begin position="10"/>
        <end position="247"/>
    </location>
</feature>
<dbReference type="Proteomes" id="UP000008922">
    <property type="component" value="Chromosome"/>
</dbReference>
<dbReference type="SMART" id="SM00729">
    <property type="entry name" value="Elp3"/>
    <property type="match status" value="1"/>
</dbReference>
<keyword evidence="8 9" id="KW-0143">Chaperone</keyword>
<name>E8N589_ANATU</name>
<dbReference type="InterPro" id="IPR034505">
    <property type="entry name" value="Coproporphyrinogen-III_oxidase"/>
</dbReference>
<dbReference type="AlphaFoldDB" id="E8N589"/>
<keyword evidence="12" id="KW-1185">Reference proteome</keyword>
<keyword evidence="5 9" id="KW-0479">Metal-binding</keyword>
<evidence type="ECO:0000313" key="11">
    <source>
        <dbReference type="EMBL" id="BAJ63603.1"/>
    </source>
</evidence>
<dbReference type="Pfam" id="PF04055">
    <property type="entry name" value="Radical_SAM"/>
    <property type="match status" value="1"/>
</dbReference>
<organism evidence="11 12">
    <name type="scientific">Anaerolinea thermophila (strain DSM 14523 / JCM 11388 / NBRC 100420 / UNI-1)</name>
    <dbReference type="NCBI Taxonomy" id="926569"/>
    <lineage>
        <taxon>Bacteria</taxon>
        <taxon>Bacillati</taxon>
        <taxon>Chloroflexota</taxon>
        <taxon>Anaerolineae</taxon>
        <taxon>Anaerolineales</taxon>
        <taxon>Anaerolineaceae</taxon>
        <taxon>Anaerolinea</taxon>
    </lineage>
</organism>
<evidence type="ECO:0000256" key="9">
    <source>
        <dbReference type="RuleBase" id="RU364116"/>
    </source>
</evidence>
<keyword evidence="4 9" id="KW-0949">S-adenosyl-L-methionine</keyword>
<evidence type="ECO:0000256" key="7">
    <source>
        <dbReference type="ARBA" id="ARBA00023014"/>
    </source>
</evidence>
<dbReference type="SFLD" id="SFLDF00288">
    <property type="entry name" value="HemN-like__clustered_with_nucl"/>
    <property type="match status" value="1"/>
</dbReference>
<dbReference type="Gene3D" id="3.20.20.70">
    <property type="entry name" value="Aldolase class I"/>
    <property type="match status" value="1"/>
</dbReference>
<dbReference type="SFLD" id="SFLDS00029">
    <property type="entry name" value="Radical_SAM"/>
    <property type="match status" value="2"/>
</dbReference>
<dbReference type="STRING" id="926569.ANT_15750"/>
<comment type="function">
    <text evidence="9">Probably acts as a heme chaperone, transferring heme to an unknown acceptor. Binds one molecule of heme per monomer, possibly covalently. Binds 1 [4Fe-4S] cluster. The cluster is coordinated with 3 cysteines and an exchangeable S-adenosyl-L-methionine.</text>
</comment>
<dbReference type="PROSITE" id="PS51918">
    <property type="entry name" value="RADICAL_SAM"/>
    <property type="match status" value="1"/>
</dbReference>
<evidence type="ECO:0000256" key="1">
    <source>
        <dbReference type="ARBA" id="ARBA00006100"/>
    </source>
</evidence>
<dbReference type="SFLD" id="SFLDG01082">
    <property type="entry name" value="B12-binding_domain_containing"/>
    <property type="match status" value="1"/>
</dbReference>
<dbReference type="CDD" id="cd01335">
    <property type="entry name" value="Radical_SAM"/>
    <property type="match status" value="1"/>
</dbReference>
<evidence type="ECO:0000256" key="3">
    <source>
        <dbReference type="ARBA" id="ARBA00022617"/>
    </source>
</evidence>
<accession>E8N589</accession>
<dbReference type="EMBL" id="AP012029">
    <property type="protein sequence ID" value="BAJ63603.1"/>
    <property type="molecule type" value="Genomic_DNA"/>
</dbReference>
<dbReference type="KEGG" id="atm:ANT_15750"/>
<dbReference type="PANTHER" id="PTHR13932">
    <property type="entry name" value="COPROPORPHYRINIGEN III OXIDASE"/>
    <property type="match status" value="1"/>
</dbReference>
<dbReference type="InterPro" id="IPR013785">
    <property type="entry name" value="Aldolase_TIM"/>
</dbReference>
<dbReference type="NCBIfam" id="TIGR00539">
    <property type="entry name" value="hemN_rel"/>
    <property type="match status" value="1"/>
</dbReference>
<proteinExistence type="inferred from homology"/>
<dbReference type="GO" id="GO:0046872">
    <property type="term" value="F:metal ion binding"/>
    <property type="evidence" value="ECO:0007669"/>
    <property type="project" value="UniProtKB-UniRule"/>
</dbReference>
<dbReference type="GO" id="GO:0004109">
    <property type="term" value="F:coproporphyrinogen oxidase activity"/>
    <property type="evidence" value="ECO:0007669"/>
    <property type="project" value="InterPro"/>
</dbReference>
<dbReference type="InterPro" id="IPR006638">
    <property type="entry name" value="Elp3/MiaA/NifB-like_rSAM"/>
</dbReference>
<evidence type="ECO:0000256" key="5">
    <source>
        <dbReference type="ARBA" id="ARBA00022723"/>
    </source>
</evidence>
<dbReference type="FunCoup" id="E8N589">
    <property type="interactions" value="353"/>
</dbReference>
<dbReference type="InterPro" id="IPR058240">
    <property type="entry name" value="rSAM_sf"/>
</dbReference>
<evidence type="ECO:0000256" key="2">
    <source>
        <dbReference type="ARBA" id="ARBA00017228"/>
    </source>
</evidence>
<sequence length="405" mass="46297">MQVNQRYDILPTMIPVSIYIHIPFCVHRCAYCDFNTYAGMEKWIPAYTEALCREIAVVSEAAPEGISVQTIFFGGGTPSYLSASLLNKVLHTVRSHFQVMEKAEISLEANPGTVEPHLFEELREAGFNRLSIGMQSAIPKELKFLTRIHTVEDVQNSVIQARKAGFQNINLDLIFGIPGQTIQTWKNSLEFALSLQPEHVSLYSLTVEEGTPLNHWVEEGKISMPSDDDAAELYEYSMDAMAEAGYLQYEISNWAKQDLNGDWLMCRHNLQYWRYLPYLGFGAGSHGFFENTRISNVLGIPEYINRIKSLSSHQFPASAAVDQILILDRQEQMKEFMMVGLRLTHEGVSLLEFYHRFGVSLLEVFGKEIEFLLARGLIEWFNENKRLRLTKRGKLLGNQVFLYFV</sequence>
<keyword evidence="11" id="KW-0560">Oxidoreductase</keyword>
<reference evidence="11 12" key="1">
    <citation type="submission" date="2010-12" db="EMBL/GenBank/DDBJ databases">
        <title>Whole genome sequence of Anaerolinea thermophila UNI-1.</title>
        <authorList>
            <person name="Narita-Yamada S."/>
            <person name="Kishi E."/>
            <person name="Watanabe Y."/>
            <person name="Takasaki K."/>
            <person name="Ankai A."/>
            <person name="Oguchi A."/>
            <person name="Fukui S."/>
            <person name="Takahashi M."/>
            <person name="Yashiro I."/>
            <person name="Hosoyama A."/>
            <person name="Sekiguchi Y."/>
            <person name="Hanada S."/>
            <person name="Fujita N."/>
        </authorList>
    </citation>
    <scope>NUCLEOTIDE SEQUENCE [LARGE SCALE GENOMIC DNA]</scope>
    <source>
        <strain evidence="12">DSM 14523 / JCM 11388 / NBRC 100420 / UNI-1</strain>
    </source>
</reference>
<evidence type="ECO:0000256" key="8">
    <source>
        <dbReference type="ARBA" id="ARBA00023186"/>
    </source>
</evidence>
<keyword evidence="7 9" id="KW-0411">Iron-sulfur</keyword>
<keyword evidence="3 9" id="KW-0349">Heme</keyword>
<dbReference type="InterPro" id="IPR004559">
    <property type="entry name" value="HemW-like"/>
</dbReference>
<evidence type="ECO:0000256" key="4">
    <source>
        <dbReference type="ARBA" id="ARBA00022691"/>
    </source>
</evidence>
<dbReference type="SUPFAM" id="SSF102114">
    <property type="entry name" value="Radical SAM enzymes"/>
    <property type="match status" value="1"/>
</dbReference>
<dbReference type="SFLD" id="SFLDG01065">
    <property type="entry name" value="anaerobic_coproporphyrinogen-I"/>
    <property type="match status" value="2"/>
</dbReference>
<dbReference type="InterPro" id="IPR007197">
    <property type="entry name" value="rSAM"/>
</dbReference>
<evidence type="ECO:0000313" key="12">
    <source>
        <dbReference type="Proteomes" id="UP000008922"/>
    </source>
</evidence>
<protein>
    <recommendedName>
        <fullName evidence="2 9">Heme chaperone HemW</fullName>
    </recommendedName>
</protein>
<dbReference type="Pfam" id="PF06969">
    <property type="entry name" value="HemN_C"/>
    <property type="match status" value="1"/>
</dbReference>
<comment type="similarity">
    <text evidence="1">Belongs to the anaerobic coproporphyrinogen-III oxidase family. HemW subfamily.</text>
</comment>
<dbReference type="InParanoid" id="E8N589"/>
<gene>
    <name evidence="11" type="primary">hemN</name>
    <name evidence="11" type="ordered locus">ANT_15750</name>
</gene>
<evidence type="ECO:0000256" key="6">
    <source>
        <dbReference type="ARBA" id="ARBA00023004"/>
    </source>
</evidence>
<dbReference type="InterPro" id="IPR010723">
    <property type="entry name" value="HemN_C"/>
</dbReference>
<dbReference type="GO" id="GO:0005737">
    <property type="term" value="C:cytoplasm"/>
    <property type="evidence" value="ECO:0007669"/>
    <property type="project" value="UniProtKB-SubCell"/>
</dbReference>
<keyword evidence="9" id="KW-0004">4Fe-4S</keyword>
<dbReference type="eggNOG" id="COG0635">
    <property type="taxonomic scope" value="Bacteria"/>
</dbReference>
<dbReference type="SFLD" id="SFLDF00562">
    <property type="entry name" value="HemN-like__clustered_with_heat"/>
    <property type="match status" value="1"/>
</dbReference>
<dbReference type="GO" id="GO:0051539">
    <property type="term" value="F:4 iron, 4 sulfur cluster binding"/>
    <property type="evidence" value="ECO:0007669"/>
    <property type="project" value="UniProtKB-UniRule"/>
</dbReference>
<dbReference type="HOGENOM" id="CLU_027579_1_1_0"/>
<keyword evidence="6 9" id="KW-0408">Iron</keyword>
<comment type="subcellular location">
    <subcellularLocation>
        <location evidence="9">Cytoplasm</location>
    </subcellularLocation>
</comment>
<evidence type="ECO:0000259" key="10">
    <source>
        <dbReference type="PROSITE" id="PS51918"/>
    </source>
</evidence>
<dbReference type="PANTHER" id="PTHR13932:SF5">
    <property type="entry name" value="RADICAL S-ADENOSYL METHIONINE DOMAIN-CONTAINING PROTEIN 1, MITOCHONDRIAL"/>
    <property type="match status" value="1"/>
</dbReference>
<dbReference type="GO" id="GO:0006779">
    <property type="term" value="P:porphyrin-containing compound biosynthetic process"/>
    <property type="evidence" value="ECO:0007669"/>
    <property type="project" value="InterPro"/>
</dbReference>